<evidence type="ECO:0000256" key="1">
    <source>
        <dbReference type="SAM" id="MobiDB-lite"/>
    </source>
</evidence>
<evidence type="ECO:0000259" key="2">
    <source>
        <dbReference type="Pfam" id="PF21722"/>
    </source>
</evidence>
<protein>
    <recommendedName>
        <fullName evidence="2">Glycine-rich domain-containing protein</fullName>
    </recommendedName>
</protein>
<dbReference type="AlphaFoldDB" id="A0A512MBK6"/>
<dbReference type="InterPro" id="IPR049304">
    <property type="entry name" value="Gly_rich_dom"/>
</dbReference>
<name>A0A512MBK6_9BACT</name>
<gene>
    <name evidence="3" type="ORF">BGE01nite_34040</name>
</gene>
<evidence type="ECO:0000313" key="3">
    <source>
        <dbReference type="EMBL" id="GEP44113.1"/>
    </source>
</evidence>
<feature type="domain" description="Glycine-rich" evidence="2">
    <location>
        <begin position="208"/>
        <end position="303"/>
    </location>
</feature>
<keyword evidence="4" id="KW-1185">Reference proteome</keyword>
<comment type="caution">
    <text evidence="3">The sequence shown here is derived from an EMBL/GenBank/DDBJ whole genome shotgun (WGS) entry which is preliminary data.</text>
</comment>
<dbReference type="Proteomes" id="UP000321577">
    <property type="component" value="Unassembled WGS sequence"/>
</dbReference>
<feature type="region of interest" description="Disordered" evidence="1">
    <location>
        <begin position="276"/>
        <end position="315"/>
    </location>
</feature>
<feature type="compositionally biased region" description="Polar residues" evidence="1">
    <location>
        <begin position="278"/>
        <end position="295"/>
    </location>
</feature>
<dbReference type="Pfam" id="PF21722">
    <property type="entry name" value="Gly_rich_2"/>
    <property type="match status" value="1"/>
</dbReference>
<proteinExistence type="predicted"/>
<organism evidence="3 4">
    <name type="scientific">Brevifollis gellanilyticus</name>
    <dbReference type="NCBI Taxonomy" id="748831"/>
    <lineage>
        <taxon>Bacteria</taxon>
        <taxon>Pseudomonadati</taxon>
        <taxon>Verrucomicrobiota</taxon>
        <taxon>Verrucomicrobiia</taxon>
        <taxon>Verrucomicrobiales</taxon>
        <taxon>Verrucomicrobiaceae</taxon>
    </lineage>
</organism>
<accession>A0A512MBK6</accession>
<reference evidence="3 4" key="1">
    <citation type="submission" date="2019-07" db="EMBL/GenBank/DDBJ databases">
        <title>Whole genome shotgun sequence of Brevifollis gellanilyticus NBRC 108608.</title>
        <authorList>
            <person name="Hosoyama A."/>
            <person name="Uohara A."/>
            <person name="Ohji S."/>
            <person name="Ichikawa N."/>
        </authorList>
    </citation>
    <scope>NUCLEOTIDE SEQUENCE [LARGE SCALE GENOMIC DNA]</scope>
    <source>
        <strain evidence="3 4">NBRC 108608</strain>
    </source>
</reference>
<evidence type="ECO:0000313" key="4">
    <source>
        <dbReference type="Proteomes" id="UP000321577"/>
    </source>
</evidence>
<sequence length="379" mass="38154">MKMNAPSLFSMVRQFRASLVPLLVGGALFLTAGVTEAQVPGILSYQGRVTVSGSPFSGNGQFKFALVNAIGGSTFWSHDASSTAGSEPTSAVTLSVANGLYSVFLGANMTAIPASVFDNSDVRLRVWFNDGTNGFQLLTPDQRIAAAGYAMRADAAATALSVPDNAISAAKIANDAVTAAKIPDGSITQAKLAFAVGGVSSGAQEYATAGTSTFTVPPGVTKIMVELWGAGAGFSLFGDGGSGAYSRKTLTVTPGSQWTVVVGAGGATLAEEAVAPSGGNTSFTSVSTPSNTLVSQGGRGAPNADGPPVPAQPDASADIKRTGPLYGEAVIGSVSPPLVATPSEFSSMVIQRFLSAGAASTAAMFPSEAGMSGYVLIQW</sequence>
<dbReference type="EMBL" id="BKAG01000025">
    <property type="protein sequence ID" value="GEP44113.1"/>
    <property type="molecule type" value="Genomic_DNA"/>
</dbReference>